<proteinExistence type="predicted"/>
<dbReference type="InterPro" id="IPR050796">
    <property type="entry name" value="SCF_F-box_component"/>
</dbReference>
<sequence>SHYHQSLSITIHEVRSLSRNNVRLPSSRRYHQGSPLPASGDLPPPLPLRLQGVALADRQPGIHKPPNQPLRRHHPERRPLPPRRKRRRPLPDPPIERPPPSILLPAASPIPLPPCHIPFPSSVQTFRRSPHRLRLLPRPALPPLHQHRPDPHPQPGDAIGGALSGCSARRLHDPLRESRLLELGARSSELGYGFGYDLGSDDYKVVRICHLIGQGGEKRESEVISFGIRSRICQVLKIPYVLASTYQKLGVFVGGALHWTVMDSSRSKFVVVAYDVGLNQCREVPQPAEYGDGNGGGYFLSLGELRNCLCIFANYLGESVHAWMMKEYGVESSWTKLFSVPNSGLSYHFSLVPLGLSMNGDEVLLHLDGERLVWLEMEKGKGAQEITILGWEGGDFGAAVCFASLVPPDGKLPPKEVIVSKKKQKEVVAEEEEENCYDHEYYECDCCDGWDSPEGGFDENFYIDYYSL</sequence>
<evidence type="ECO:0000256" key="1">
    <source>
        <dbReference type="SAM" id="MobiDB-lite"/>
    </source>
</evidence>
<feature type="compositionally biased region" description="Pro residues" evidence="1">
    <location>
        <begin position="91"/>
        <end position="107"/>
    </location>
</feature>
<dbReference type="PANTHER" id="PTHR31672">
    <property type="entry name" value="BNACNNG10540D PROTEIN"/>
    <property type="match status" value="1"/>
</dbReference>
<organism evidence="2 3">
    <name type="scientific">Linum tenue</name>
    <dbReference type="NCBI Taxonomy" id="586396"/>
    <lineage>
        <taxon>Eukaryota</taxon>
        <taxon>Viridiplantae</taxon>
        <taxon>Streptophyta</taxon>
        <taxon>Embryophyta</taxon>
        <taxon>Tracheophyta</taxon>
        <taxon>Spermatophyta</taxon>
        <taxon>Magnoliopsida</taxon>
        <taxon>eudicotyledons</taxon>
        <taxon>Gunneridae</taxon>
        <taxon>Pentapetalae</taxon>
        <taxon>rosids</taxon>
        <taxon>fabids</taxon>
        <taxon>Malpighiales</taxon>
        <taxon>Linaceae</taxon>
        <taxon>Linum</taxon>
    </lineage>
</organism>
<evidence type="ECO:0000313" key="3">
    <source>
        <dbReference type="Proteomes" id="UP001154282"/>
    </source>
</evidence>
<feature type="region of interest" description="Disordered" evidence="1">
    <location>
        <begin position="58"/>
        <end position="107"/>
    </location>
</feature>
<name>A0AAV0GPC3_9ROSI</name>
<gene>
    <name evidence="2" type="ORF">LITE_LOCUS352</name>
</gene>
<feature type="region of interest" description="Disordered" evidence="1">
    <location>
        <begin position="141"/>
        <end position="163"/>
    </location>
</feature>
<feature type="non-terminal residue" evidence="2">
    <location>
        <position position="1"/>
    </location>
</feature>
<evidence type="ECO:0008006" key="4">
    <source>
        <dbReference type="Google" id="ProtNLM"/>
    </source>
</evidence>
<feature type="region of interest" description="Disordered" evidence="1">
    <location>
        <begin position="26"/>
        <end position="46"/>
    </location>
</feature>
<protein>
    <recommendedName>
        <fullName evidence="4">F-box associated domain-containing protein</fullName>
    </recommendedName>
</protein>
<comment type="caution">
    <text evidence="2">The sequence shown here is derived from an EMBL/GenBank/DDBJ whole genome shotgun (WGS) entry which is preliminary data.</text>
</comment>
<feature type="compositionally biased region" description="Basic residues" evidence="1">
    <location>
        <begin position="70"/>
        <end position="88"/>
    </location>
</feature>
<accession>A0AAV0GPC3</accession>
<dbReference type="EMBL" id="CAMGYJ010000002">
    <property type="protein sequence ID" value="CAI0374807.1"/>
    <property type="molecule type" value="Genomic_DNA"/>
</dbReference>
<dbReference type="NCBIfam" id="TIGR01640">
    <property type="entry name" value="F_box_assoc_1"/>
    <property type="match status" value="1"/>
</dbReference>
<keyword evidence="3" id="KW-1185">Reference proteome</keyword>
<dbReference type="PANTHER" id="PTHR31672:SF13">
    <property type="entry name" value="F-BOX PROTEIN CPR30-LIKE"/>
    <property type="match status" value="1"/>
</dbReference>
<dbReference type="AlphaFoldDB" id="A0AAV0GPC3"/>
<reference evidence="2" key="1">
    <citation type="submission" date="2022-08" db="EMBL/GenBank/DDBJ databases">
        <authorList>
            <person name="Gutierrez-Valencia J."/>
        </authorList>
    </citation>
    <scope>NUCLEOTIDE SEQUENCE</scope>
</reference>
<dbReference type="InterPro" id="IPR017451">
    <property type="entry name" value="F-box-assoc_interact_dom"/>
</dbReference>
<dbReference type="Proteomes" id="UP001154282">
    <property type="component" value="Unassembled WGS sequence"/>
</dbReference>
<evidence type="ECO:0000313" key="2">
    <source>
        <dbReference type="EMBL" id="CAI0374807.1"/>
    </source>
</evidence>